<reference evidence="2" key="1">
    <citation type="submission" date="2023-06" db="EMBL/GenBank/DDBJ databases">
        <title>Reference genome for the Northern bat (Eptesicus nilssonii), a most northern bat species.</title>
        <authorList>
            <person name="Laine V.N."/>
            <person name="Pulliainen A.T."/>
            <person name="Lilley T.M."/>
        </authorList>
    </citation>
    <scope>NUCLEOTIDE SEQUENCE</scope>
    <source>
        <strain evidence="2">BLF_Eptnil</strain>
        <tissue evidence="2">Kidney</tissue>
    </source>
</reference>
<accession>A0AA40H9Y4</accession>
<dbReference type="InterPro" id="IPR036051">
    <property type="entry name" value="KRAB_dom_sf"/>
</dbReference>
<evidence type="ECO:0000313" key="2">
    <source>
        <dbReference type="EMBL" id="KAK1327356.1"/>
    </source>
</evidence>
<sequence length="67" mass="7385">MGVKFADATGFPTSGTAFNGNGLAQGSAEEWSLLDEDQRQLYLNVMLENFELVSPWAPATREEAKYN</sequence>
<evidence type="ECO:0000313" key="3">
    <source>
        <dbReference type="Proteomes" id="UP001177744"/>
    </source>
</evidence>
<dbReference type="EMBL" id="JAULJE010000067">
    <property type="protein sequence ID" value="KAK1327356.1"/>
    <property type="molecule type" value="Genomic_DNA"/>
</dbReference>
<name>A0AA40H9Y4_CNENI</name>
<gene>
    <name evidence="2" type="ORF">QTO34_017015</name>
</gene>
<feature type="domain" description="KRAB" evidence="1">
    <location>
        <begin position="17"/>
        <end position="67"/>
    </location>
</feature>
<keyword evidence="3" id="KW-1185">Reference proteome</keyword>
<dbReference type="Pfam" id="PF01352">
    <property type="entry name" value="KRAB"/>
    <property type="match status" value="1"/>
</dbReference>
<comment type="caution">
    <text evidence="2">The sequence shown here is derived from an EMBL/GenBank/DDBJ whole genome shotgun (WGS) entry which is preliminary data.</text>
</comment>
<protein>
    <recommendedName>
        <fullName evidence="1">KRAB domain-containing protein</fullName>
    </recommendedName>
</protein>
<dbReference type="CDD" id="cd07765">
    <property type="entry name" value="KRAB_A-box"/>
    <property type="match status" value="1"/>
</dbReference>
<organism evidence="2 3">
    <name type="scientific">Cnephaeus nilssonii</name>
    <name type="common">Northern bat</name>
    <name type="synonym">Eptesicus nilssonii</name>
    <dbReference type="NCBI Taxonomy" id="3371016"/>
    <lineage>
        <taxon>Eukaryota</taxon>
        <taxon>Metazoa</taxon>
        <taxon>Chordata</taxon>
        <taxon>Craniata</taxon>
        <taxon>Vertebrata</taxon>
        <taxon>Euteleostomi</taxon>
        <taxon>Mammalia</taxon>
        <taxon>Eutheria</taxon>
        <taxon>Laurasiatheria</taxon>
        <taxon>Chiroptera</taxon>
        <taxon>Yangochiroptera</taxon>
        <taxon>Vespertilionidae</taxon>
        <taxon>Cnephaeus</taxon>
    </lineage>
</organism>
<dbReference type="Proteomes" id="UP001177744">
    <property type="component" value="Unassembled WGS sequence"/>
</dbReference>
<dbReference type="PROSITE" id="PS50805">
    <property type="entry name" value="KRAB"/>
    <property type="match status" value="1"/>
</dbReference>
<dbReference type="InterPro" id="IPR001909">
    <property type="entry name" value="KRAB"/>
</dbReference>
<dbReference type="AlphaFoldDB" id="A0AA40H9Y4"/>
<dbReference type="GO" id="GO:0006355">
    <property type="term" value="P:regulation of DNA-templated transcription"/>
    <property type="evidence" value="ECO:0007669"/>
    <property type="project" value="InterPro"/>
</dbReference>
<proteinExistence type="predicted"/>
<evidence type="ECO:0000259" key="1">
    <source>
        <dbReference type="PROSITE" id="PS50805"/>
    </source>
</evidence>
<dbReference type="Gene3D" id="6.10.140.140">
    <property type="match status" value="1"/>
</dbReference>
<dbReference type="SUPFAM" id="SSF109640">
    <property type="entry name" value="KRAB domain (Kruppel-associated box)"/>
    <property type="match status" value="1"/>
</dbReference>